<feature type="domain" description="AMP-binding enzyme C-terminal" evidence="6">
    <location>
        <begin position="450"/>
        <end position="528"/>
    </location>
</feature>
<dbReference type="PANTHER" id="PTHR43605:SF10">
    <property type="entry name" value="ACYL-COA SYNTHETASE MEDIUM CHAIN FAMILY MEMBER 3"/>
    <property type="match status" value="1"/>
</dbReference>
<dbReference type="EMBL" id="SOBT01000008">
    <property type="protein sequence ID" value="TDU31051.1"/>
    <property type="molecule type" value="Genomic_DNA"/>
</dbReference>
<dbReference type="GO" id="GO:0006633">
    <property type="term" value="P:fatty acid biosynthetic process"/>
    <property type="evidence" value="ECO:0007669"/>
    <property type="project" value="TreeGrafter"/>
</dbReference>
<dbReference type="Pfam" id="PF13193">
    <property type="entry name" value="AMP-binding_C"/>
    <property type="match status" value="1"/>
</dbReference>
<dbReference type="InterPro" id="IPR025110">
    <property type="entry name" value="AMP-bd_C"/>
</dbReference>
<dbReference type="SUPFAM" id="SSF56801">
    <property type="entry name" value="Acetyl-CoA synthetase-like"/>
    <property type="match status" value="1"/>
</dbReference>
<accession>A0A4R7PC16</accession>
<evidence type="ECO:0000256" key="3">
    <source>
        <dbReference type="ARBA" id="ARBA00022741"/>
    </source>
</evidence>
<name>A0A4R7PC16_9GAMM</name>
<dbReference type="Proteomes" id="UP000295341">
    <property type="component" value="Unassembled WGS sequence"/>
</dbReference>
<dbReference type="AlphaFoldDB" id="A0A4R7PC16"/>
<gene>
    <name evidence="7" type="ORF">DFR24_0409</name>
</gene>
<dbReference type="GO" id="GO:0004321">
    <property type="term" value="F:fatty-acyl-CoA synthase activity"/>
    <property type="evidence" value="ECO:0007669"/>
    <property type="project" value="TreeGrafter"/>
</dbReference>
<dbReference type="InterPro" id="IPR045851">
    <property type="entry name" value="AMP-bd_C_sf"/>
</dbReference>
<keyword evidence="4" id="KW-0067">ATP-binding</keyword>
<comment type="similarity">
    <text evidence="1">Belongs to the ATP-dependent AMP-binding enzyme family.</text>
</comment>
<evidence type="ECO:0000259" key="6">
    <source>
        <dbReference type="Pfam" id="PF13193"/>
    </source>
</evidence>
<reference evidence="7 8" key="1">
    <citation type="submission" date="2019-03" db="EMBL/GenBank/DDBJ databases">
        <title>Genomic Encyclopedia of Type Strains, Phase IV (KMG-IV): sequencing the most valuable type-strain genomes for metagenomic binning, comparative biology and taxonomic classification.</title>
        <authorList>
            <person name="Goeker M."/>
        </authorList>
    </citation>
    <scope>NUCLEOTIDE SEQUENCE [LARGE SCALE GENOMIC DNA]</scope>
    <source>
        <strain evidence="7 8">DSM 26377</strain>
    </source>
</reference>
<evidence type="ECO:0000313" key="8">
    <source>
        <dbReference type="Proteomes" id="UP000295341"/>
    </source>
</evidence>
<dbReference type="Gene3D" id="3.30.300.30">
    <property type="match status" value="1"/>
</dbReference>
<dbReference type="InterPro" id="IPR051087">
    <property type="entry name" value="Mitochondrial_ACSM"/>
</dbReference>
<dbReference type="PANTHER" id="PTHR43605">
    <property type="entry name" value="ACYL-COENZYME A SYNTHETASE"/>
    <property type="match status" value="1"/>
</dbReference>
<dbReference type="GO" id="GO:0006637">
    <property type="term" value="P:acyl-CoA metabolic process"/>
    <property type="evidence" value="ECO:0007669"/>
    <property type="project" value="TreeGrafter"/>
</dbReference>
<dbReference type="InterPro" id="IPR000873">
    <property type="entry name" value="AMP-dep_synth/lig_dom"/>
</dbReference>
<keyword evidence="3" id="KW-0547">Nucleotide-binding</keyword>
<dbReference type="Pfam" id="PF00501">
    <property type="entry name" value="AMP-binding"/>
    <property type="match status" value="1"/>
</dbReference>
<feature type="domain" description="AMP-dependent synthetase/ligase" evidence="5">
    <location>
        <begin position="39"/>
        <end position="400"/>
    </location>
</feature>
<protein>
    <submittedName>
        <fullName evidence="7">Acetyl-CoA synthetase</fullName>
    </submittedName>
</protein>
<sequence>MMTIPKLSTYDAIYSAFEWNIPARYNIARDVCDRHAADESKIALIGDDAAGKPWKMTFRHVQKQANRLANLLVSLGLKRGDRVMLLMVQDPWVAIGHVACWKAGLVSLPCSVLFGPDAIAYRLAHADVRVVITDMANLPKIVEARAKAPTVEKVFLVDGAEPEAGSLGKAIEPANDAFATVDTGADDPAFFNFTSGTTGNPKGALQPHRSMLGHLPGAELIYEFFPQPGDVMWSPADWAWLAGLMDVLMPAWYHGVPVLTSRAMRFEPEAACALMARHQVRTALLTPTALRMMRQVKDPVGMGVKLRVVISGGEAVGKELHEWAGATLKTTINEAFGQTECNLVLGNCASVMPVRPGSLGRSVPGHVCAIVDDQGRELKAGEIGNIAVRSPDPVMMIEYWKNPQATKEKYIGEWLITGDLGMQDEDGYFWFHGRADDIITSSGYRIGPTEIEDALTRHPAVVMAAAVGVPDPVRTESIKAFLVLRKEFQGSAELAEEIRTSLRERLAKHEVPREIAFVDALPMTTTGKVLRRELRDAERAKAAATSGKS</sequence>
<dbReference type="Gene3D" id="3.40.50.12780">
    <property type="entry name" value="N-terminal domain of ligase-like"/>
    <property type="match status" value="1"/>
</dbReference>
<organism evidence="7 8">
    <name type="scientific">Panacagrimonas perspica</name>
    <dbReference type="NCBI Taxonomy" id="381431"/>
    <lineage>
        <taxon>Bacteria</taxon>
        <taxon>Pseudomonadati</taxon>
        <taxon>Pseudomonadota</taxon>
        <taxon>Gammaproteobacteria</taxon>
        <taxon>Nevskiales</taxon>
        <taxon>Nevskiaceae</taxon>
        <taxon>Panacagrimonas</taxon>
    </lineage>
</organism>
<dbReference type="InterPro" id="IPR042099">
    <property type="entry name" value="ANL_N_sf"/>
</dbReference>
<dbReference type="GO" id="GO:0005524">
    <property type="term" value="F:ATP binding"/>
    <property type="evidence" value="ECO:0007669"/>
    <property type="project" value="UniProtKB-KW"/>
</dbReference>
<dbReference type="InterPro" id="IPR020845">
    <property type="entry name" value="AMP-binding_CS"/>
</dbReference>
<keyword evidence="8" id="KW-1185">Reference proteome</keyword>
<dbReference type="GO" id="GO:0015645">
    <property type="term" value="F:fatty acid ligase activity"/>
    <property type="evidence" value="ECO:0007669"/>
    <property type="project" value="TreeGrafter"/>
</dbReference>
<dbReference type="PROSITE" id="PS00455">
    <property type="entry name" value="AMP_BINDING"/>
    <property type="match status" value="1"/>
</dbReference>
<dbReference type="GO" id="GO:0016405">
    <property type="term" value="F:CoA-ligase activity"/>
    <property type="evidence" value="ECO:0007669"/>
    <property type="project" value="UniProtKB-ARBA"/>
</dbReference>
<proteinExistence type="inferred from homology"/>
<evidence type="ECO:0000256" key="1">
    <source>
        <dbReference type="ARBA" id="ARBA00006432"/>
    </source>
</evidence>
<comment type="caution">
    <text evidence="7">The sequence shown here is derived from an EMBL/GenBank/DDBJ whole genome shotgun (WGS) entry which is preliminary data.</text>
</comment>
<evidence type="ECO:0000259" key="5">
    <source>
        <dbReference type="Pfam" id="PF00501"/>
    </source>
</evidence>
<evidence type="ECO:0000256" key="2">
    <source>
        <dbReference type="ARBA" id="ARBA00022598"/>
    </source>
</evidence>
<evidence type="ECO:0000313" key="7">
    <source>
        <dbReference type="EMBL" id="TDU31051.1"/>
    </source>
</evidence>
<evidence type="ECO:0000256" key="4">
    <source>
        <dbReference type="ARBA" id="ARBA00022840"/>
    </source>
</evidence>
<keyword evidence="2" id="KW-0436">Ligase</keyword>